<dbReference type="KEGG" id="vg:77930844"/>
<dbReference type="Pfam" id="PF05869">
    <property type="entry name" value="Dam"/>
    <property type="match status" value="1"/>
</dbReference>
<evidence type="ECO:0000313" key="3">
    <source>
        <dbReference type="Proteomes" id="UP000325891"/>
    </source>
</evidence>
<keyword evidence="2" id="KW-0489">Methyltransferase</keyword>
<feature type="compositionally biased region" description="Basic residues" evidence="1">
    <location>
        <begin position="1"/>
        <end position="13"/>
    </location>
</feature>
<protein>
    <submittedName>
        <fullName evidence="2">DNA methylase</fullName>
    </submittedName>
</protein>
<sequence>MRVLRRSVPRRGVHPVSPNHQPTKGKSVSGTNRAMGSHQCATTGDDVWLTPRYVLDAIGPFDLDPCAAPVEANWPTAADHYRLPEDGLTLPWHGRVWCNPPYSSVWRWLDRLANHGSGTALIFARTETAGFQAHVWGRATAVLFLAGRLTFHHRDGSKAAANSGAPSCLVAYGSDDADRLAACGLHGAFVHSWSRIQPEELALELGGVS</sequence>
<dbReference type="EMBL" id="MN428055">
    <property type="protein sequence ID" value="QFP96835.1"/>
    <property type="molecule type" value="Genomic_DNA"/>
</dbReference>
<dbReference type="RefSeq" id="YP_010654991.1">
    <property type="nucleotide sequence ID" value="NC_070818.1"/>
</dbReference>
<gene>
    <name evidence="2" type="primary">50</name>
    <name evidence="2" type="ORF">SEA_MCKLOVIN_50</name>
</gene>
<dbReference type="GO" id="GO:0009007">
    <property type="term" value="F:site-specific DNA-methyltransferase (adenine-specific) activity"/>
    <property type="evidence" value="ECO:0007669"/>
    <property type="project" value="InterPro"/>
</dbReference>
<accession>A0A5P8DCZ7</accession>
<reference evidence="2 3" key="1">
    <citation type="submission" date="2019-09" db="EMBL/GenBank/DDBJ databases">
        <authorList>
            <person name="Silva M.P."/>
            <person name="Gonzalez K."/>
            <person name="Koka A.K."/>
            <person name="Cabrera L."/>
            <person name="Cambron D.A."/>
            <person name="Diaz-Ariza A.M."/>
            <person name="Escobar S.L."/>
            <person name="Gali A.E."/>
            <person name="Garcia A."/>
            <person name="Gonzalez K.S."/>
            <person name="Mejia V.A."/>
            <person name="Morales N.J."/>
            <person name="Puente P.E."/>
            <person name="Ramos S.M."/>
            <person name="Rivera A.M."/>
            <person name="Ruas A.M."/>
            <person name="Ruiz E.O."/>
            <person name="Rustin G.O."/>
            <person name="Santana P.N."/>
            <person name="Alonso A."/>
            <person name="Arias E."/>
            <person name="Boaretto D."/>
            <person name="Casey G.B."/>
            <person name="Fernandez S.D."/>
            <person name="Flores B.C."/>
            <person name="Gonzalez C.A."/>
            <person name="Hernandez L.A."/>
            <person name="Lormand T.I."/>
            <person name="Oro J.D."/>
            <person name="Pineiro L."/>
            <person name="Quintana A.E."/>
            <person name="Solorzano G.E."/>
            <person name="Waikel P.A."/>
            <person name="Dougan K.E."/>
            <person name="Rodriguez-Lanetty M."/>
            <person name="Ball S.L."/>
            <person name="Garlena R.A."/>
            <person name="Russell D.A."/>
            <person name="Pope W.H."/>
            <person name="Jacobs-Sera D."/>
            <person name="Hatfull G.F."/>
        </authorList>
    </citation>
    <scope>NUCLEOTIDE SEQUENCE [LARGE SCALE GENOMIC DNA]</scope>
</reference>
<keyword evidence="3" id="KW-1185">Reference proteome</keyword>
<feature type="compositionally biased region" description="Polar residues" evidence="1">
    <location>
        <begin position="18"/>
        <end position="37"/>
    </location>
</feature>
<keyword evidence="2" id="KW-0808">Transferase</keyword>
<organism evidence="2 3">
    <name type="scientific">Gordonia phage Mcklovin</name>
    <dbReference type="NCBI Taxonomy" id="2652881"/>
    <lineage>
        <taxon>Viruses</taxon>
        <taxon>Duplodnaviria</taxon>
        <taxon>Heunggongvirae</taxon>
        <taxon>Uroviricota</taxon>
        <taxon>Caudoviricetes</taxon>
        <taxon>Howevirus</taxon>
        <taxon>Howevirus mcklovin</taxon>
    </lineage>
</organism>
<evidence type="ECO:0000256" key="1">
    <source>
        <dbReference type="SAM" id="MobiDB-lite"/>
    </source>
</evidence>
<dbReference type="GO" id="GO:0003677">
    <property type="term" value="F:DNA binding"/>
    <property type="evidence" value="ECO:0007669"/>
    <property type="project" value="InterPro"/>
</dbReference>
<evidence type="ECO:0000313" key="2">
    <source>
        <dbReference type="EMBL" id="QFP96835.1"/>
    </source>
</evidence>
<proteinExistence type="predicted"/>
<dbReference type="GO" id="GO:0032259">
    <property type="term" value="P:methylation"/>
    <property type="evidence" value="ECO:0007669"/>
    <property type="project" value="UniProtKB-KW"/>
</dbReference>
<dbReference type="GeneID" id="77930844"/>
<dbReference type="GO" id="GO:0009307">
    <property type="term" value="P:DNA restriction-modification system"/>
    <property type="evidence" value="ECO:0007669"/>
    <property type="project" value="InterPro"/>
</dbReference>
<feature type="region of interest" description="Disordered" evidence="1">
    <location>
        <begin position="1"/>
        <end position="37"/>
    </location>
</feature>
<dbReference type="InterPro" id="IPR008593">
    <property type="entry name" value="Dam_MeTrfase"/>
</dbReference>
<name>A0A5P8DCZ7_9CAUD</name>
<dbReference type="Proteomes" id="UP000325891">
    <property type="component" value="Segment"/>
</dbReference>